<dbReference type="Gene3D" id="3.40.33.10">
    <property type="entry name" value="CAP"/>
    <property type="match status" value="1"/>
</dbReference>
<accession>A0A365P2A0</accession>
<evidence type="ECO:0000256" key="1">
    <source>
        <dbReference type="SAM" id="SignalP"/>
    </source>
</evidence>
<feature type="domain" description="SCP" evidence="2">
    <location>
        <begin position="49"/>
        <end position="158"/>
    </location>
</feature>
<evidence type="ECO:0000313" key="4">
    <source>
        <dbReference type="Proteomes" id="UP000253319"/>
    </source>
</evidence>
<dbReference type="EMBL" id="QLST01000006">
    <property type="protein sequence ID" value="RBA28656.1"/>
    <property type="molecule type" value="Genomic_DNA"/>
</dbReference>
<dbReference type="CDD" id="cd05379">
    <property type="entry name" value="CAP_bacterial"/>
    <property type="match status" value="1"/>
</dbReference>
<protein>
    <submittedName>
        <fullName evidence="3">CAP domain-containing protein</fullName>
    </submittedName>
</protein>
<feature type="chain" id="PRO_5016850642" evidence="1">
    <location>
        <begin position="26"/>
        <end position="164"/>
    </location>
</feature>
<dbReference type="SUPFAM" id="SSF55797">
    <property type="entry name" value="PR-1-like"/>
    <property type="match status" value="1"/>
</dbReference>
<proteinExistence type="predicted"/>
<reference evidence="3 4" key="1">
    <citation type="submission" date="2018-06" db="EMBL/GenBank/DDBJ databases">
        <title>Flavobacterium tibetense sp. nov., isolated from a wetland YonghuCo on Tibetan Plateau.</title>
        <authorList>
            <person name="Xing P."/>
            <person name="Phurbu D."/>
            <person name="Lu H."/>
        </authorList>
    </citation>
    <scope>NUCLEOTIDE SEQUENCE [LARGE SCALE GENOMIC DNA]</scope>
    <source>
        <strain evidence="3 4">YH5</strain>
    </source>
</reference>
<feature type="signal peptide" evidence="1">
    <location>
        <begin position="1"/>
        <end position="25"/>
    </location>
</feature>
<evidence type="ECO:0000313" key="3">
    <source>
        <dbReference type="EMBL" id="RBA28656.1"/>
    </source>
</evidence>
<evidence type="ECO:0000259" key="2">
    <source>
        <dbReference type="Pfam" id="PF00188"/>
    </source>
</evidence>
<dbReference type="RefSeq" id="WP_113988837.1">
    <property type="nucleotide sequence ID" value="NZ_QLST01000006.1"/>
</dbReference>
<comment type="caution">
    <text evidence="3">The sequence shown here is derived from an EMBL/GenBank/DDBJ whole genome shotgun (WGS) entry which is preliminary data.</text>
</comment>
<organism evidence="3 4">
    <name type="scientific">Flavobacterium tibetense</name>
    <dbReference type="NCBI Taxonomy" id="2233533"/>
    <lineage>
        <taxon>Bacteria</taxon>
        <taxon>Pseudomonadati</taxon>
        <taxon>Bacteroidota</taxon>
        <taxon>Flavobacteriia</taxon>
        <taxon>Flavobacteriales</taxon>
        <taxon>Flavobacteriaceae</taxon>
        <taxon>Flavobacterium</taxon>
    </lineage>
</organism>
<dbReference type="PANTHER" id="PTHR31157:SF1">
    <property type="entry name" value="SCP DOMAIN-CONTAINING PROTEIN"/>
    <property type="match status" value="1"/>
</dbReference>
<dbReference type="OrthoDB" id="982527at2"/>
<dbReference type="Proteomes" id="UP000253319">
    <property type="component" value="Unassembled WGS sequence"/>
</dbReference>
<dbReference type="Pfam" id="PF00188">
    <property type="entry name" value="CAP"/>
    <property type="match status" value="1"/>
</dbReference>
<dbReference type="PROSITE" id="PS51257">
    <property type="entry name" value="PROKAR_LIPOPROTEIN"/>
    <property type="match status" value="1"/>
</dbReference>
<dbReference type="InterPro" id="IPR035940">
    <property type="entry name" value="CAP_sf"/>
</dbReference>
<name>A0A365P2A0_9FLAO</name>
<dbReference type="PANTHER" id="PTHR31157">
    <property type="entry name" value="SCP DOMAIN-CONTAINING PROTEIN"/>
    <property type="match status" value="1"/>
</dbReference>
<keyword evidence="4" id="KW-1185">Reference proteome</keyword>
<sequence>MMKNVINLFALLFPILLLTSCSSDAESAETAAIETAKSYTHNATELELLDLVNAYRVENGLNALQIIQHISYKSEEHNNYMIVTNTVSHDNFSSRKANLEQVVGAVRVGENVAYGFSTPQATLNAWIASEGHRVNLLGNYTHYGLSIRENADGRKYYTNIFVRK</sequence>
<dbReference type="InterPro" id="IPR014044">
    <property type="entry name" value="CAP_dom"/>
</dbReference>
<gene>
    <name evidence="3" type="ORF">DPN68_06495</name>
</gene>
<keyword evidence="1" id="KW-0732">Signal</keyword>
<dbReference type="AlphaFoldDB" id="A0A365P2A0"/>